<proteinExistence type="inferred from homology"/>
<comment type="subcellular location">
    <subcellularLocation>
        <location evidence="1">Nucleus</location>
    </subcellularLocation>
</comment>
<dbReference type="SUPFAM" id="SSF46785">
    <property type="entry name" value="Winged helix' DNA-binding domain"/>
    <property type="match status" value="1"/>
</dbReference>
<dbReference type="GO" id="GO:0003700">
    <property type="term" value="F:DNA-binding transcription factor activity"/>
    <property type="evidence" value="ECO:0007669"/>
    <property type="project" value="InterPro"/>
</dbReference>
<dbReference type="GO" id="GO:0005634">
    <property type="term" value="C:nucleus"/>
    <property type="evidence" value="ECO:0007669"/>
    <property type="project" value="UniProtKB-SubCell"/>
</dbReference>
<evidence type="ECO:0000256" key="4">
    <source>
        <dbReference type="ARBA" id="ARBA00023016"/>
    </source>
</evidence>
<keyword evidence="4 10" id="KW-0346">Stress response</keyword>
<protein>
    <submittedName>
        <fullName evidence="10">Heat shock factor protein 2</fullName>
    </submittedName>
</protein>
<dbReference type="STRING" id="10181.G5BDB3"/>
<evidence type="ECO:0000256" key="6">
    <source>
        <dbReference type="ARBA" id="ARBA00023163"/>
    </source>
</evidence>
<organism evidence="10 11">
    <name type="scientific">Heterocephalus glaber</name>
    <name type="common">Naked mole rat</name>
    <dbReference type="NCBI Taxonomy" id="10181"/>
    <lineage>
        <taxon>Eukaryota</taxon>
        <taxon>Metazoa</taxon>
        <taxon>Chordata</taxon>
        <taxon>Craniata</taxon>
        <taxon>Vertebrata</taxon>
        <taxon>Euteleostomi</taxon>
        <taxon>Mammalia</taxon>
        <taxon>Eutheria</taxon>
        <taxon>Euarchontoglires</taxon>
        <taxon>Glires</taxon>
        <taxon>Rodentia</taxon>
        <taxon>Hystricomorpha</taxon>
        <taxon>Bathyergidae</taxon>
        <taxon>Heterocephalus</taxon>
    </lineage>
</organism>
<dbReference type="InParanoid" id="G5BDB3"/>
<dbReference type="EMBL" id="JH169656">
    <property type="protein sequence ID" value="EHB07274.1"/>
    <property type="molecule type" value="Genomic_DNA"/>
</dbReference>
<dbReference type="SMART" id="SM00415">
    <property type="entry name" value="HSF"/>
    <property type="match status" value="1"/>
</dbReference>
<dbReference type="PANTHER" id="PTHR10015">
    <property type="entry name" value="HEAT SHOCK TRANSCRIPTION FACTOR"/>
    <property type="match status" value="1"/>
</dbReference>
<evidence type="ECO:0000313" key="10">
    <source>
        <dbReference type="EMBL" id="EHB07274.1"/>
    </source>
</evidence>
<dbReference type="InterPro" id="IPR036388">
    <property type="entry name" value="WH-like_DNA-bd_sf"/>
</dbReference>
<evidence type="ECO:0000256" key="5">
    <source>
        <dbReference type="ARBA" id="ARBA00023125"/>
    </source>
</evidence>
<evidence type="ECO:0000259" key="9">
    <source>
        <dbReference type="SMART" id="SM00415"/>
    </source>
</evidence>
<dbReference type="Pfam" id="PF00447">
    <property type="entry name" value="HSF_DNA-bind"/>
    <property type="match status" value="1"/>
</dbReference>
<keyword evidence="7" id="KW-0539">Nucleus</keyword>
<dbReference type="InterPro" id="IPR000232">
    <property type="entry name" value="HSF_DNA-bd"/>
</dbReference>
<evidence type="ECO:0000256" key="1">
    <source>
        <dbReference type="ARBA" id="ARBA00004123"/>
    </source>
</evidence>
<evidence type="ECO:0000256" key="2">
    <source>
        <dbReference type="ARBA" id="ARBA00006403"/>
    </source>
</evidence>
<evidence type="ECO:0000256" key="8">
    <source>
        <dbReference type="RuleBase" id="RU004020"/>
    </source>
</evidence>
<accession>G5BDB3</accession>
<feature type="domain" description="HSF-type DNA-binding" evidence="9">
    <location>
        <begin position="6"/>
        <end position="110"/>
    </location>
</feature>
<evidence type="ECO:0000256" key="7">
    <source>
        <dbReference type="ARBA" id="ARBA00023242"/>
    </source>
</evidence>
<dbReference type="FunFam" id="1.10.10.10:FF:000027">
    <property type="entry name" value="Heat shock transcription factor 1"/>
    <property type="match status" value="1"/>
</dbReference>
<name>G5BDB3_HETGA</name>
<dbReference type="PANTHER" id="PTHR10015:SF185">
    <property type="entry name" value="HEAT SHOCK FACTOR PROTEIN 2"/>
    <property type="match status" value="1"/>
</dbReference>
<dbReference type="AlphaFoldDB" id="G5BDB3"/>
<evidence type="ECO:0000313" key="11">
    <source>
        <dbReference type="Proteomes" id="UP000006813"/>
    </source>
</evidence>
<comment type="similarity">
    <text evidence="2 8">Belongs to the HSF family.</text>
</comment>
<gene>
    <name evidence="10" type="ORF">GW7_15999</name>
</gene>
<dbReference type="PRINTS" id="PR00056">
    <property type="entry name" value="HSFDOMAIN"/>
</dbReference>
<keyword evidence="3" id="KW-0805">Transcription regulation</keyword>
<evidence type="ECO:0000256" key="3">
    <source>
        <dbReference type="ARBA" id="ARBA00023015"/>
    </source>
</evidence>
<dbReference type="Gene3D" id="1.10.10.10">
    <property type="entry name" value="Winged helix-like DNA-binding domain superfamily/Winged helix DNA-binding domain"/>
    <property type="match status" value="1"/>
</dbReference>
<keyword evidence="5" id="KW-0238">DNA-binding</keyword>
<reference evidence="10 11" key="1">
    <citation type="journal article" date="2011" name="Nature">
        <title>Genome sequencing reveals insights into physiology and longevity of the naked mole rat.</title>
        <authorList>
            <person name="Kim E.B."/>
            <person name="Fang X."/>
            <person name="Fushan A.A."/>
            <person name="Huang Z."/>
            <person name="Lobanov A.V."/>
            <person name="Han L."/>
            <person name="Marino S.M."/>
            <person name="Sun X."/>
            <person name="Turanov A.A."/>
            <person name="Yang P."/>
            <person name="Yim S.H."/>
            <person name="Zhao X."/>
            <person name="Kasaikina M.V."/>
            <person name="Stoletzki N."/>
            <person name="Peng C."/>
            <person name="Polak P."/>
            <person name="Xiong Z."/>
            <person name="Kiezun A."/>
            <person name="Zhu Y."/>
            <person name="Chen Y."/>
            <person name="Kryukov G.V."/>
            <person name="Zhang Q."/>
            <person name="Peshkin L."/>
            <person name="Yang L."/>
            <person name="Bronson R.T."/>
            <person name="Buffenstein R."/>
            <person name="Wang B."/>
            <person name="Han C."/>
            <person name="Li Q."/>
            <person name="Chen L."/>
            <person name="Zhao W."/>
            <person name="Sunyaev S.R."/>
            <person name="Park T.J."/>
            <person name="Zhang G."/>
            <person name="Wang J."/>
            <person name="Gladyshev V.N."/>
        </authorList>
    </citation>
    <scope>NUCLEOTIDE SEQUENCE [LARGE SCALE GENOMIC DNA]</scope>
</reference>
<keyword evidence="6" id="KW-0804">Transcription</keyword>
<dbReference type="Proteomes" id="UP000006813">
    <property type="component" value="Unassembled WGS sequence"/>
</dbReference>
<dbReference type="InterPro" id="IPR036390">
    <property type="entry name" value="WH_DNA-bd_sf"/>
</dbReference>
<dbReference type="GO" id="GO:0043565">
    <property type="term" value="F:sequence-specific DNA binding"/>
    <property type="evidence" value="ECO:0007669"/>
    <property type="project" value="InterPro"/>
</dbReference>
<sequence>MKQNSNIVAFLSKLWTLVEEAPTNEFITWSQNGQSFLVLDEQRFVKEILLKYFKHNNMASFVRQLNICGFRKVVHIDSGIVKQERDGPVEFQHPYFKKGQDNLVENIKRKVSSSKPEENKIHQEDLIKIISSAQKVQIKKKLLSPGFQN</sequence>